<feature type="compositionally biased region" description="Basic and acidic residues" evidence="4">
    <location>
        <begin position="74"/>
        <end position="83"/>
    </location>
</feature>
<dbReference type="PROSITE" id="PS51279">
    <property type="entry name" value="BCNT_C"/>
    <property type="match status" value="1"/>
</dbReference>
<dbReference type="Proteomes" id="UP000005018">
    <property type="component" value="Chromosome 8"/>
</dbReference>
<evidence type="ECO:0000313" key="7">
    <source>
        <dbReference type="Proteomes" id="UP000005018"/>
    </source>
</evidence>
<dbReference type="Pfam" id="PF07572">
    <property type="entry name" value="BCNT"/>
    <property type="match status" value="1"/>
</dbReference>
<evidence type="ECO:0000256" key="3">
    <source>
        <dbReference type="ARBA" id="ARBA00025222"/>
    </source>
</evidence>
<comment type="function">
    <text evidence="3">Component of the SWR1 complex which mediates the ATP-dependent exchange of histone H2A for the H2A variant HZT1 leading to transcriptional regulation of selected genes by chromatin remodeling. Involved in chromosome stability.</text>
</comment>
<dbReference type="eggNOG" id="KOG4776">
    <property type="taxonomic scope" value="Eukaryota"/>
</dbReference>
<evidence type="ECO:0000256" key="1">
    <source>
        <dbReference type="ARBA" id="ARBA00010465"/>
    </source>
</evidence>
<sequence length="334" mass="37918">MRSTASSTSTPIGESNTPTGNGDTKLTKEVTLNDKDIDDDDDADEEEEDEDYDPTKKEDAEATDDDDDADLGDDDGKIPDFSKIESSVSQVKTRSQRLHAKQQKQAKYIGNFETDSRGLVKETCSLDINSIFNDLKENKVDIHEELELETSQLNDSEAQKQQKEAEAVTANPTDGQQIRIQINYTFAGKLITESKLVDANSEEAKAYLNSTSSITSASNDIPNKRTEVKVIRQDPQTKENVELRIKLKRPSLIDKFIELNGNNKKMKLSTLEKSRLDWASFIDKRKIGDELKRHNRGGYLDKQEFLSRVDSKKDEIYQKAKEEERKRQFQLQGK</sequence>
<comment type="similarity">
    <text evidence="1">Belongs to the SWC5 family.</text>
</comment>
<name>H8XBC3_CANO9</name>
<dbReference type="HOGENOM" id="CLU_062474_1_0_1"/>
<dbReference type="EMBL" id="HE681726">
    <property type="protein sequence ID" value="CCG25372.1"/>
    <property type="molecule type" value="Genomic_DNA"/>
</dbReference>
<dbReference type="OrthoDB" id="445677at2759"/>
<reference evidence="6 7" key="1">
    <citation type="journal article" date="2012" name="PLoS ONE">
        <title>Sequence and analysis of the genome of the pathogenic yeast Candida orthopsilosis.</title>
        <authorList>
            <person name="Riccombeni A."/>
            <person name="Vidanes G."/>
            <person name="Proux-Wera E."/>
            <person name="Wolfe K.H."/>
            <person name="Butler G."/>
        </authorList>
    </citation>
    <scope>NUCLEOTIDE SEQUENCE [LARGE SCALE GENOMIC DNA]</scope>
    <source>
        <strain evidence="6 7">Co 90-125</strain>
    </source>
</reference>
<dbReference type="GO" id="GO:0000812">
    <property type="term" value="C:Swr1 complex"/>
    <property type="evidence" value="ECO:0007669"/>
    <property type="project" value="TreeGrafter"/>
</dbReference>
<feature type="compositionally biased region" description="Basic residues" evidence="4">
    <location>
        <begin position="94"/>
        <end position="103"/>
    </location>
</feature>
<feature type="compositionally biased region" description="Acidic residues" evidence="4">
    <location>
        <begin position="61"/>
        <end position="73"/>
    </location>
</feature>
<protein>
    <recommendedName>
        <fullName evidence="2">SWR1-complex protein 5</fullName>
    </recommendedName>
</protein>
<feature type="compositionally biased region" description="Basic and acidic residues" evidence="4">
    <location>
        <begin position="25"/>
        <end position="35"/>
    </location>
</feature>
<evidence type="ECO:0000259" key="5">
    <source>
        <dbReference type="PROSITE" id="PS51279"/>
    </source>
</evidence>
<dbReference type="PANTHER" id="PTHR48407:SF1">
    <property type="entry name" value="CRANIOFACIAL DEVELOPMENT PROTEIN 1"/>
    <property type="match status" value="1"/>
</dbReference>
<organism evidence="6 7">
    <name type="scientific">Candida orthopsilosis (strain 90-125)</name>
    <name type="common">Yeast</name>
    <dbReference type="NCBI Taxonomy" id="1136231"/>
    <lineage>
        <taxon>Eukaryota</taxon>
        <taxon>Fungi</taxon>
        <taxon>Dikarya</taxon>
        <taxon>Ascomycota</taxon>
        <taxon>Saccharomycotina</taxon>
        <taxon>Pichiomycetes</taxon>
        <taxon>Debaryomycetaceae</taxon>
        <taxon>Candida/Lodderomyces clade</taxon>
        <taxon>Candida</taxon>
    </lineage>
</organism>
<feature type="compositionally biased region" description="Polar residues" evidence="4">
    <location>
        <begin position="1"/>
        <end position="24"/>
    </location>
</feature>
<dbReference type="PANTHER" id="PTHR48407">
    <property type="entry name" value="CRANIOFACIAL DEVELOPMENT PROTEIN 1"/>
    <property type="match status" value="1"/>
</dbReference>
<dbReference type="KEGG" id="cot:CORT_0H02620"/>
<evidence type="ECO:0000313" key="6">
    <source>
        <dbReference type="EMBL" id="CCG25372.1"/>
    </source>
</evidence>
<evidence type="ECO:0000256" key="4">
    <source>
        <dbReference type="SAM" id="MobiDB-lite"/>
    </source>
</evidence>
<feature type="compositionally biased region" description="Basic and acidic residues" evidence="4">
    <location>
        <begin position="157"/>
        <end position="166"/>
    </location>
</feature>
<feature type="domain" description="BCNT-C" evidence="5">
    <location>
        <begin position="247"/>
        <end position="327"/>
    </location>
</feature>
<accession>H8XBC3</accession>
<keyword evidence="7" id="KW-1185">Reference proteome</keyword>
<dbReference type="GeneID" id="14542450"/>
<dbReference type="AlphaFoldDB" id="H8XBC3"/>
<feature type="compositionally biased region" description="Acidic residues" evidence="4">
    <location>
        <begin position="36"/>
        <end position="52"/>
    </location>
</feature>
<dbReference type="RefSeq" id="XP_003871496.1">
    <property type="nucleotide sequence ID" value="XM_003871447.1"/>
</dbReference>
<dbReference type="InterPro" id="IPR027124">
    <property type="entry name" value="Swc5/CFDP1/2"/>
</dbReference>
<dbReference type="InterPro" id="IPR011421">
    <property type="entry name" value="BCNT-C"/>
</dbReference>
<gene>
    <name evidence="6" type="ORF">CORT_0H02620</name>
</gene>
<feature type="region of interest" description="Disordered" evidence="4">
    <location>
        <begin position="1"/>
        <end position="103"/>
    </location>
</feature>
<feature type="compositionally biased region" description="Polar residues" evidence="4">
    <location>
        <begin position="84"/>
        <end position="93"/>
    </location>
</feature>
<feature type="region of interest" description="Disordered" evidence="4">
    <location>
        <begin position="152"/>
        <end position="172"/>
    </location>
</feature>
<proteinExistence type="inferred from homology"/>
<evidence type="ECO:0000256" key="2">
    <source>
        <dbReference type="ARBA" id="ARBA00019138"/>
    </source>
</evidence>